<evidence type="ECO:0000256" key="4">
    <source>
        <dbReference type="ARBA" id="ARBA00022705"/>
    </source>
</evidence>
<comment type="subunit">
    <text evidence="11">DNA polymerase III contains a core (composed of alpha, epsilon and theta chains) that associates with a tau subunit. This core dimerizes to form the POLIII' complex. PolIII' associates with the gamma complex (composed of gamma, delta, delta', psi and chi chains) and with the beta chain to form the complete DNA polymerase III complex.</text>
</comment>
<dbReference type="GO" id="GO:0006261">
    <property type="term" value="P:DNA-templated DNA replication"/>
    <property type="evidence" value="ECO:0007669"/>
    <property type="project" value="TreeGrafter"/>
</dbReference>
<dbReference type="NCBIfam" id="TIGR02397">
    <property type="entry name" value="dnaX_nterm"/>
    <property type="match status" value="1"/>
</dbReference>
<keyword evidence="9 11" id="KW-0239">DNA-directed DNA polymerase</keyword>
<dbReference type="GO" id="GO:0003887">
    <property type="term" value="F:DNA-directed DNA polymerase activity"/>
    <property type="evidence" value="ECO:0007669"/>
    <property type="project" value="UniProtKB-KW"/>
</dbReference>
<dbReference type="GO" id="GO:0009360">
    <property type="term" value="C:DNA polymerase III complex"/>
    <property type="evidence" value="ECO:0007669"/>
    <property type="project" value="InterPro"/>
</dbReference>
<evidence type="ECO:0000256" key="6">
    <source>
        <dbReference type="ARBA" id="ARBA00022741"/>
    </source>
</evidence>
<evidence type="ECO:0000256" key="1">
    <source>
        <dbReference type="ARBA" id="ARBA00006360"/>
    </source>
</evidence>
<comment type="function">
    <text evidence="11">DNA polymerase III is a complex, multichain enzyme responsible for most of the replicative synthesis in bacteria. This DNA polymerase also exhibits 3' to 5' exonuclease activity.</text>
</comment>
<keyword evidence="6 11" id="KW-0547">Nucleotide-binding</keyword>
<dbReference type="PRINTS" id="PR00300">
    <property type="entry name" value="CLPPROTEASEA"/>
</dbReference>
<dbReference type="Gene3D" id="3.40.50.300">
    <property type="entry name" value="P-loop containing nucleotide triphosphate hydrolases"/>
    <property type="match status" value="1"/>
</dbReference>
<dbReference type="InterPro" id="IPR045085">
    <property type="entry name" value="HLD_clamp_pol_III_gamma_tau"/>
</dbReference>
<dbReference type="SUPFAM" id="SSF52540">
    <property type="entry name" value="P-loop containing nucleoside triphosphate hydrolases"/>
    <property type="match status" value="1"/>
</dbReference>
<evidence type="ECO:0000313" key="13">
    <source>
        <dbReference type="EMBL" id="NLD25089.1"/>
    </source>
</evidence>
<dbReference type="Gene3D" id="1.20.272.10">
    <property type="match status" value="1"/>
</dbReference>
<dbReference type="EMBL" id="JAAZBX010000001">
    <property type="protein sequence ID" value="NLD25089.1"/>
    <property type="molecule type" value="Genomic_DNA"/>
</dbReference>
<keyword evidence="5" id="KW-0479">Metal-binding</keyword>
<dbReference type="EC" id="2.7.7.7" evidence="11"/>
<dbReference type="GO" id="GO:0046872">
    <property type="term" value="F:metal ion binding"/>
    <property type="evidence" value="ECO:0007669"/>
    <property type="project" value="UniProtKB-KW"/>
</dbReference>
<name>A0A847CZD6_9BACT</name>
<dbReference type="InterPro" id="IPR008921">
    <property type="entry name" value="DNA_pol3_clamp-load_cplx_C"/>
</dbReference>
<accession>A0A847CZD6</accession>
<keyword evidence="4 11" id="KW-0235">DNA replication</keyword>
<evidence type="ECO:0000313" key="14">
    <source>
        <dbReference type="Proteomes" id="UP000545876"/>
    </source>
</evidence>
<comment type="catalytic activity">
    <reaction evidence="10 11">
        <text>DNA(n) + a 2'-deoxyribonucleoside 5'-triphosphate = DNA(n+1) + diphosphate</text>
        <dbReference type="Rhea" id="RHEA:22508"/>
        <dbReference type="Rhea" id="RHEA-COMP:17339"/>
        <dbReference type="Rhea" id="RHEA-COMP:17340"/>
        <dbReference type="ChEBI" id="CHEBI:33019"/>
        <dbReference type="ChEBI" id="CHEBI:61560"/>
        <dbReference type="ChEBI" id="CHEBI:173112"/>
        <dbReference type="EC" id="2.7.7.7"/>
    </reaction>
</comment>
<dbReference type="CDD" id="cd00009">
    <property type="entry name" value="AAA"/>
    <property type="match status" value="1"/>
</dbReference>
<keyword evidence="7" id="KW-0862">Zinc</keyword>
<dbReference type="Pfam" id="PF22608">
    <property type="entry name" value="DNAX_ATPase_lid"/>
    <property type="match status" value="1"/>
</dbReference>
<evidence type="ECO:0000256" key="7">
    <source>
        <dbReference type="ARBA" id="ARBA00022833"/>
    </source>
</evidence>
<dbReference type="Gene3D" id="1.10.8.60">
    <property type="match status" value="1"/>
</dbReference>
<reference evidence="13 14" key="1">
    <citation type="journal article" date="2020" name="Biotechnol. Biofuels">
        <title>New insights from the biogas microbiome by comprehensive genome-resolved metagenomics of nearly 1600 species originating from multiple anaerobic digesters.</title>
        <authorList>
            <person name="Campanaro S."/>
            <person name="Treu L."/>
            <person name="Rodriguez-R L.M."/>
            <person name="Kovalovszki A."/>
            <person name="Ziels R.M."/>
            <person name="Maus I."/>
            <person name="Zhu X."/>
            <person name="Kougias P.G."/>
            <person name="Basile A."/>
            <person name="Luo G."/>
            <person name="Schluter A."/>
            <person name="Konstantinidis K.T."/>
            <person name="Angelidaki I."/>
        </authorList>
    </citation>
    <scope>NUCLEOTIDE SEQUENCE [LARGE SCALE GENOMIC DNA]</scope>
    <source>
        <strain evidence="13">AS06rmzACSIP_65</strain>
    </source>
</reference>
<feature type="domain" description="AAA+ ATPase" evidence="12">
    <location>
        <begin position="36"/>
        <end position="183"/>
    </location>
</feature>
<sequence>MSSVLYQKYRSQNFDQIIGQENVTKLLKNAIKKDQLAHAYLFVGSRGTGKTSTARILAKAVNCTNIQKDGNPCLECEHCKAIANGTFLDLMEIDAASNRGIDQIRELKERIEFSPSEGKYKVYIIDEVHMLTTEAFNALLKTLEEPPAHVIFILATTDVHKLPPTILSRCQRYDFRLGTDKEVKELIQAICKEEKIKIQDEALDIVVQNAKGSYRDALSLMDVVYSGQEQSKSEITLDEVRKTLGLPDSEKVILLLSSLVSGDGGKALEIIEGLESSGLNLQQFTAYILDTLRRIFTAKIKGTIEKEYSYIKDIDIRELHKLINLFLEAENRIRYANNQALVLEMIIPEMMKPNVQSDVKIVNRDVKKRISVVEEPKEKVVQRECVKQVSLDEINSKWESFIEEIRPFNHHLYAFVGAAHIISFENGILHIEVPFSFHKERIEIPKSKNIISEVFTKVYGVPCNIECDVNSAMKPIEKADAETVLKNLPTPKPSEKSKRNFKPRGSSKINDIEAIFEGV</sequence>
<dbReference type="InterPro" id="IPR027417">
    <property type="entry name" value="P-loop_NTPase"/>
</dbReference>
<dbReference type="GO" id="GO:0005524">
    <property type="term" value="F:ATP binding"/>
    <property type="evidence" value="ECO:0007669"/>
    <property type="project" value="UniProtKB-KW"/>
</dbReference>
<gene>
    <name evidence="11 13" type="primary">dnaX</name>
    <name evidence="13" type="ORF">GX656_00400</name>
</gene>
<dbReference type="FunFam" id="3.40.50.300:FF:000014">
    <property type="entry name" value="DNA polymerase III subunit gamma/tau"/>
    <property type="match status" value="1"/>
</dbReference>
<dbReference type="Pfam" id="PF13177">
    <property type="entry name" value="DNA_pol3_delta2"/>
    <property type="match status" value="1"/>
</dbReference>
<dbReference type="SUPFAM" id="SSF48019">
    <property type="entry name" value="post-AAA+ oligomerization domain-like"/>
    <property type="match status" value="1"/>
</dbReference>
<dbReference type="InterPro" id="IPR001270">
    <property type="entry name" value="ClpA/B"/>
</dbReference>
<evidence type="ECO:0000259" key="12">
    <source>
        <dbReference type="SMART" id="SM00382"/>
    </source>
</evidence>
<keyword evidence="2 11" id="KW-0808">Transferase</keyword>
<proteinExistence type="inferred from homology"/>
<dbReference type="SMART" id="SM00382">
    <property type="entry name" value="AAA"/>
    <property type="match status" value="1"/>
</dbReference>
<evidence type="ECO:0000256" key="5">
    <source>
        <dbReference type="ARBA" id="ARBA00022723"/>
    </source>
</evidence>
<dbReference type="InterPro" id="IPR003593">
    <property type="entry name" value="AAA+_ATPase"/>
</dbReference>
<evidence type="ECO:0000256" key="8">
    <source>
        <dbReference type="ARBA" id="ARBA00022840"/>
    </source>
</evidence>
<dbReference type="Pfam" id="PF12169">
    <property type="entry name" value="DNA_pol3_gamma3"/>
    <property type="match status" value="1"/>
</dbReference>
<protein>
    <recommendedName>
        <fullName evidence="11">DNA polymerase III subunit gamma/tau</fullName>
        <ecNumber evidence="11">2.7.7.7</ecNumber>
    </recommendedName>
</protein>
<evidence type="ECO:0000256" key="2">
    <source>
        <dbReference type="ARBA" id="ARBA00022679"/>
    </source>
</evidence>
<comment type="caution">
    <text evidence="13">The sequence shown here is derived from an EMBL/GenBank/DDBJ whole genome shotgun (WGS) entry which is preliminary data.</text>
</comment>
<dbReference type="InterPro" id="IPR050238">
    <property type="entry name" value="DNA_Rep/Repair_Clamp_Loader"/>
</dbReference>
<keyword evidence="3 11" id="KW-0548">Nucleotidyltransferase</keyword>
<dbReference type="NCBIfam" id="NF004046">
    <property type="entry name" value="PRK05563.1"/>
    <property type="match status" value="1"/>
</dbReference>
<dbReference type="PANTHER" id="PTHR11669">
    <property type="entry name" value="REPLICATION FACTOR C / DNA POLYMERASE III GAMMA-TAU SUBUNIT"/>
    <property type="match status" value="1"/>
</dbReference>
<evidence type="ECO:0000256" key="3">
    <source>
        <dbReference type="ARBA" id="ARBA00022695"/>
    </source>
</evidence>
<dbReference type="InterPro" id="IPR012763">
    <property type="entry name" value="DNA_pol_III_sug/sutau_N"/>
</dbReference>
<evidence type="ECO:0000256" key="11">
    <source>
        <dbReference type="RuleBase" id="RU364063"/>
    </source>
</evidence>
<keyword evidence="8 11" id="KW-0067">ATP-binding</keyword>
<comment type="similarity">
    <text evidence="1 11">Belongs to the DnaX/STICHEL family.</text>
</comment>
<evidence type="ECO:0000256" key="10">
    <source>
        <dbReference type="ARBA" id="ARBA00049244"/>
    </source>
</evidence>
<evidence type="ECO:0000256" key="9">
    <source>
        <dbReference type="ARBA" id="ARBA00022932"/>
    </source>
</evidence>
<organism evidence="13 14">
    <name type="scientific">Candidatus Dojkabacteria bacterium</name>
    <dbReference type="NCBI Taxonomy" id="2099670"/>
    <lineage>
        <taxon>Bacteria</taxon>
        <taxon>Candidatus Dojkabacteria</taxon>
    </lineage>
</organism>
<dbReference type="GO" id="GO:0003677">
    <property type="term" value="F:DNA binding"/>
    <property type="evidence" value="ECO:0007669"/>
    <property type="project" value="InterPro"/>
</dbReference>
<dbReference type="InterPro" id="IPR022754">
    <property type="entry name" value="DNA_pol_III_gamma-3"/>
</dbReference>
<dbReference type="AlphaFoldDB" id="A0A847CZD6"/>
<dbReference type="PANTHER" id="PTHR11669:SF0">
    <property type="entry name" value="PROTEIN STICHEL-LIKE 2"/>
    <property type="match status" value="1"/>
</dbReference>
<dbReference type="Proteomes" id="UP000545876">
    <property type="component" value="Unassembled WGS sequence"/>
</dbReference>